<dbReference type="Pfam" id="PF21188">
    <property type="entry name" value="BRR2_plug"/>
    <property type="match status" value="1"/>
</dbReference>
<evidence type="ECO:0000256" key="7">
    <source>
        <dbReference type="ARBA" id="ARBA00034541"/>
    </source>
</evidence>
<evidence type="ECO:0000256" key="3">
    <source>
        <dbReference type="ARBA" id="ARBA00022741"/>
    </source>
</evidence>
<proteinExistence type="inferred from homology"/>
<feature type="compositionally biased region" description="Acidic residues" evidence="8">
    <location>
        <begin position="252"/>
        <end position="302"/>
    </location>
</feature>
<dbReference type="GO" id="GO:0003676">
    <property type="term" value="F:nucleic acid binding"/>
    <property type="evidence" value="ECO:0007669"/>
    <property type="project" value="InterPro"/>
</dbReference>
<evidence type="ECO:0000256" key="8">
    <source>
        <dbReference type="SAM" id="MobiDB-lite"/>
    </source>
</evidence>
<dbReference type="FunFam" id="3.40.50.300:FF:003287">
    <property type="entry name" value="U5 small nuclear ribonucleoprotein 200 kDa helicase"/>
    <property type="match status" value="1"/>
</dbReference>
<dbReference type="Pfam" id="PF02889">
    <property type="entry name" value="Sec63"/>
    <property type="match status" value="2"/>
</dbReference>
<dbReference type="SMART" id="SM00382">
    <property type="entry name" value="AAA"/>
    <property type="match status" value="1"/>
</dbReference>
<dbReference type="InterPro" id="IPR050474">
    <property type="entry name" value="Hel308_SKI2-like"/>
</dbReference>
<dbReference type="InterPro" id="IPR041094">
    <property type="entry name" value="Brr2_helicase_PWI"/>
</dbReference>
<dbReference type="SMART" id="SM00490">
    <property type="entry name" value="HELICc"/>
    <property type="match status" value="1"/>
</dbReference>
<dbReference type="FunFam" id="1.10.3380.10:FF:000001">
    <property type="entry name" value="U5 small nuclear ribonucleoprotein helicase"/>
    <property type="match status" value="1"/>
</dbReference>
<dbReference type="OMA" id="MNPKEFN"/>
<keyword evidence="3" id="KW-0547">Nucleotide-binding</keyword>
<evidence type="ECO:0000313" key="11">
    <source>
        <dbReference type="EMBL" id="GAW79840.1"/>
    </source>
</evidence>
<dbReference type="GeneID" id="39746552"/>
<evidence type="ECO:0000259" key="9">
    <source>
        <dbReference type="PROSITE" id="PS51192"/>
    </source>
</evidence>
<organism evidence="11 12">
    <name type="scientific">Plasmodium gonderi</name>
    <dbReference type="NCBI Taxonomy" id="77519"/>
    <lineage>
        <taxon>Eukaryota</taxon>
        <taxon>Sar</taxon>
        <taxon>Alveolata</taxon>
        <taxon>Apicomplexa</taxon>
        <taxon>Aconoidasida</taxon>
        <taxon>Haemosporida</taxon>
        <taxon>Plasmodiidae</taxon>
        <taxon>Plasmodium</taxon>
        <taxon>Plasmodium (Plasmodium)</taxon>
    </lineage>
</organism>
<name>A0A1Y1JC79_PLAGO</name>
<sequence length="2711" mass="314561">MAEEYEKYKRFEYRMNSNLVLQREGPVPNFNEPTGESESLAGKLKYKMGDKVEYTKPGREKNKDKESFRRSNKRKDLFFDSKRKRLKRGSGGRSVKEKSVLNINIQDIFMYKPTTKYTEKIFCNIMGIVRNLIGDNTGDIINSACNEILYILKNENLTNEEKKAQVENALELSTMSDEHFIDLNNCAREIYDFNKKEVLEEVDDEEGVAVVFEEDDEYFDYSRSRKERNGEKINHDDVASTNEFSDDYHDGEVEEEEGEEEEEEEEEEEDEEEEEEAEEEEEEKEEMEEKEDDGRDEAEEAEEERKKNASEKKTISSRESRGKKSSKVGIIGALPGVLKRKQDKEEKHLSLRNMNKDIGGKKKDAEDYELEANLIDAHWLQRELNKVFSDPSLCLEKEKEVLKVLKIYDIQECENKLVHILKYENFPMAKLLIKNRWKIYYCTLLGQAQTEKEKKNIMEHMKKSEEGEEILQELSNFKAQKRNKQIEFAKTMRREADNLFSSRRYEHVSEQGLLEGGKFIHEGEENEREEEEEEEEGGEDEDGEDEDGEEEDGEDDDGGDEDGEDEVEEEEDEPSERPKQSEQRKKVNVKMKNRKKKRSIVEGEEQGGEGEMCAEEFRAKYIDLEKMERKEKGRDFFNQEVILPTESTRIERKEYDEIIISSVRSKDNSRNNDSSDKRKGNYFTNPDDIKLISVNDLPEWSQEVFTCVNIKKLNAIQSKVYEVAFKNYDENMLICAPTGSGKTNIALLCILNVINSYRLRSGNIERKNFKIVYISPMKALVNEQVQSFNLRLKCLNIKVSELTGDVHLSSKEIDESQIIVMTPEKFEIISRKWNEKILLQKIKLIIFDEIHLLNEQRGNVLESIISRINRYVDNTLVFDMSTSGVVLGTEEGEEEENNPHGIRNDGAKGGMMNPSRSSSNSNNLSNIQKRKIRLVGLSATLPNYEDVGIFLRANLERGVFYFDYSFRPVQLEQHYIGLKEKKGIKKYALMNEVTYEKVLEEAGKNQILIFVHSRKETYRTAKILIDKFMKSDNLSRFLMGKKISSEILLSEKEAIVNDELKEILSFGFGIHHAGMKRTDRKLVEDLFSDRHLQVLVSTSTLAWGINLPAHTVIIKGTSVYNINIGDFDELSPMDILQMVGRSGRPQYDKSGKAIIITDHRNLQLYLSLNNEQLFIESTLLSNIVNVINSEIVLKNIQNFKEAVDWFRYTYLYIRMMKNPCLYGILEMTEKMDSSEFLENRENMKKMWKNADLFMEKINKKIYSIIYSAFLILEKYDLIKYNKKLNTVSSTYIGKISSYYYIDYRSIDLYNKKLNKHTNEIELLKVFGMSDEFKHIFVREEEKVELQTIMEKLPIPVKESINIPYTKINILLQLYLSNITLGGYVINADLVYIQQNALRIFRSLFEISLKKNSYSLTALTLKFSKMIERRMWGTMSPLRQFGLLSNELIRIIEKKNITFKNYINMSLNEYITIFKNKKIAKNVYKLVHHFPKIELNAYIQPINHKMLKVELNITPDFIYNPKYHGYFMLFWIFVFDISNETMLHYDLFTLKRSGSRYGTSFIGSESDASAFISGGYELNESKDHHHMHASDSLDDHLLTFFVPINENPFYIVKVVSDKWLECESTINLYLKDIILPPKTFFSTPLLDLQALPVTSLKFEDAKDFFLKRRNMKHFNPIHTQVFSSVYENSGNVIICSSACRYYLISAELCILRMVKCVSELKMFLRKFIKKEEDLLKIMSNKNIASIAYNNPVEFIKVVYITPLDDIVFKTFQNWINFANSFGLQMVVLTGDVQIDMKLLQKNNIILCTPEKYDNISKKWRRKKIFQNINLYIFDHMELLDSAQGSIMEVVISRVRYISTQMQMGKSHKGRRKGHHIHSLSVDSLDEKSNMMMVPEIPSFVTLNLVDEWEEMRSAEEVAMVGNVGGSGRDDERKAIHSLNKLQHLSMEDVYENIGSNRILCLASCSINNCKDMGEWIGCKKNDYYNFLSSVRSIPIEIYLHAVSIMNIQNRYLSMQRQVYQTVCKLKKKKNVIIFVTENKMCKTLALDLVLSASNEGLEFYSSLGSSSSSSSNTTTTNSGRCRSRSDVGAEKCEREKELLFEHVQDKVLTQLMKKGVGYVHKNMSETDRKIVEALFDKKGIQILIVPHDYVYMLNVYGNTVILLDTVITHFDGKEEDYSIQSVLEMLSYAGREGEDTKSFVYIYTYITKKEYYKNFIYEPLTVESSIEDFIPNYLNNEIVMSTIENYQDAIDWLTWTFFYRRIKKNPNYYGLKGISNEHISDYLSELIESNMELLSFANCITIEENENKSGISNDGAGGETQTGGGVVIKPCNLGIISSYYNLDYHVVHFFNQYILNLKGLKKSRILEILCLSNVFKQVLNISNYDILLCVKIAQTCNVQVSSEFFKLSISNENFTETKRIDSAGEGSTSKAEEEEEKNNKKEECINLMNFVINPMYFTPNLKALVILQAHLNRYSIPISYIEETKEVLQKSFKLINALIDVISSNNILNFCLFVMEVSQILTQSMKSTDESNLKQLPHFDEDLIKKAKKLEILDVYDLINAEDEQREELLLSLNVNQKSEIANICNIFPVIQVQYDIDLTKLYKVNQVATLNLIIERDLADDDTTSSSMANIFAHSLYLPFQKEELWWIVIGIKKMNLLLSIKKLSLLKPINNVKLNFELPDKPGLYDVVIYVINDSYVGCDQEYEFAIQVA</sequence>
<dbReference type="Pfam" id="PF18149">
    <property type="entry name" value="Helicase_PWI"/>
    <property type="match status" value="1"/>
</dbReference>
<keyword evidence="2" id="KW-0677">Repeat</keyword>
<feature type="region of interest" description="Disordered" evidence="8">
    <location>
        <begin position="889"/>
        <end position="924"/>
    </location>
</feature>
<evidence type="ECO:0000256" key="1">
    <source>
        <dbReference type="ARBA" id="ARBA00010140"/>
    </source>
</evidence>
<dbReference type="Gene3D" id="2.60.40.150">
    <property type="entry name" value="C2 domain"/>
    <property type="match status" value="2"/>
</dbReference>
<dbReference type="SUPFAM" id="SSF81296">
    <property type="entry name" value="E set domains"/>
    <property type="match status" value="2"/>
</dbReference>
<dbReference type="CDD" id="cd18795">
    <property type="entry name" value="SF2_C_Ski2"/>
    <property type="match status" value="1"/>
</dbReference>
<reference evidence="12" key="1">
    <citation type="submission" date="2017-04" db="EMBL/GenBank/DDBJ databases">
        <title>Plasmodium gonderi genome.</title>
        <authorList>
            <person name="Arisue N."/>
            <person name="Honma H."/>
            <person name="Kawai S."/>
            <person name="Tougan T."/>
            <person name="Tanabe K."/>
            <person name="Horii T."/>
        </authorList>
    </citation>
    <scope>NUCLEOTIDE SEQUENCE [LARGE SCALE GENOMIC DNA]</scope>
    <source>
        <strain evidence="12">ATCC 30045</strain>
    </source>
</reference>
<dbReference type="RefSeq" id="XP_028542429.1">
    <property type="nucleotide sequence ID" value="XM_028686628.1"/>
</dbReference>
<dbReference type="Pfam" id="PF00270">
    <property type="entry name" value="DEAD"/>
    <property type="match status" value="2"/>
</dbReference>
<dbReference type="GO" id="GO:0006397">
    <property type="term" value="P:mRNA processing"/>
    <property type="evidence" value="ECO:0007669"/>
    <property type="project" value="UniProtKB-ARBA"/>
</dbReference>
<feature type="compositionally biased region" description="Basic and acidic residues" evidence="8">
    <location>
        <begin position="575"/>
        <end position="585"/>
    </location>
</feature>
<feature type="domain" description="Helicase ATP-binding" evidence="9">
    <location>
        <begin position="723"/>
        <end position="959"/>
    </location>
</feature>
<dbReference type="InterPro" id="IPR011545">
    <property type="entry name" value="DEAD/DEAH_box_helicase_dom"/>
</dbReference>
<dbReference type="Proteomes" id="UP000195521">
    <property type="component" value="Unassembled WGS sequence"/>
</dbReference>
<dbReference type="Gene3D" id="1.10.3380.10">
    <property type="entry name" value="Sec63 N-terminal domain-like domain"/>
    <property type="match status" value="2"/>
</dbReference>
<dbReference type="SUPFAM" id="SSF52540">
    <property type="entry name" value="P-loop containing nucleoside triphosphate hydrolases"/>
    <property type="match status" value="3"/>
</dbReference>
<dbReference type="PANTHER" id="PTHR47961:SF4">
    <property type="entry name" value="ACTIVATING SIGNAL COINTEGRATOR 1 COMPLEX SUBUNIT 3"/>
    <property type="match status" value="1"/>
</dbReference>
<feature type="compositionally biased region" description="Low complexity" evidence="8">
    <location>
        <begin position="2060"/>
        <end position="2079"/>
    </location>
</feature>
<evidence type="ECO:0000256" key="5">
    <source>
        <dbReference type="ARBA" id="ARBA00022806"/>
    </source>
</evidence>
<dbReference type="FunFam" id="1.10.150.20:FF:000004">
    <property type="entry name" value="U5 small nuclear ribonucleoprotein helicase"/>
    <property type="match status" value="1"/>
</dbReference>
<feature type="compositionally biased region" description="Basic residues" evidence="8">
    <location>
        <begin position="586"/>
        <end position="598"/>
    </location>
</feature>
<evidence type="ECO:0000256" key="2">
    <source>
        <dbReference type="ARBA" id="ARBA00022737"/>
    </source>
</evidence>
<dbReference type="InterPro" id="IPR027417">
    <property type="entry name" value="P-loop_NTPase"/>
</dbReference>
<dbReference type="EMBL" id="BDQF01000006">
    <property type="protein sequence ID" value="GAW79840.1"/>
    <property type="molecule type" value="Genomic_DNA"/>
</dbReference>
<feature type="region of interest" description="Disordered" evidence="8">
    <location>
        <begin position="511"/>
        <end position="610"/>
    </location>
</feature>
<feature type="compositionally biased region" description="Basic and acidic residues" evidence="8">
    <location>
        <begin position="303"/>
        <end position="322"/>
    </location>
</feature>
<dbReference type="FunFam" id="1.10.10.10:FF:000024">
    <property type="entry name" value="U5 small nuclear ribonucleoprotein helicase"/>
    <property type="match status" value="1"/>
</dbReference>
<dbReference type="Pfam" id="PF00271">
    <property type="entry name" value="Helicase_C"/>
    <property type="match status" value="1"/>
</dbReference>
<dbReference type="Gene3D" id="3.40.50.300">
    <property type="entry name" value="P-loop containing nucleotide triphosphate hydrolases"/>
    <property type="match status" value="5"/>
</dbReference>
<evidence type="ECO:0000313" key="12">
    <source>
        <dbReference type="Proteomes" id="UP000195521"/>
    </source>
</evidence>
<dbReference type="OrthoDB" id="5575at2759"/>
<dbReference type="SUPFAM" id="SSF158702">
    <property type="entry name" value="Sec63 N-terminal domain-like"/>
    <property type="match status" value="2"/>
</dbReference>
<dbReference type="FunFam" id="3.40.50.300:FF:000062">
    <property type="entry name" value="U5 small nuclear ribonucleoprotein helicase"/>
    <property type="match status" value="1"/>
</dbReference>
<dbReference type="PROSITE" id="PS51192">
    <property type="entry name" value="HELICASE_ATP_BIND_1"/>
    <property type="match status" value="1"/>
</dbReference>
<feature type="region of interest" description="Disordered" evidence="8">
    <location>
        <begin position="2060"/>
        <end position="2085"/>
    </location>
</feature>
<evidence type="ECO:0000256" key="6">
    <source>
        <dbReference type="ARBA" id="ARBA00022840"/>
    </source>
</evidence>
<evidence type="ECO:0000259" key="10">
    <source>
        <dbReference type="PROSITE" id="PS51194"/>
    </source>
</evidence>
<dbReference type="PROSITE" id="PS51194">
    <property type="entry name" value="HELICASE_CTER"/>
    <property type="match status" value="1"/>
</dbReference>
<evidence type="ECO:0000256" key="4">
    <source>
        <dbReference type="ARBA" id="ARBA00022801"/>
    </source>
</evidence>
<dbReference type="Pfam" id="PF23445">
    <property type="entry name" value="WHD_SNRNP200"/>
    <property type="match status" value="2"/>
</dbReference>
<dbReference type="InterPro" id="IPR014001">
    <property type="entry name" value="Helicase_ATP-bd"/>
</dbReference>
<protein>
    <recommendedName>
        <fullName evidence="7">U5 small nuclear ribonucleoprotein 200 kDa helicase</fullName>
    </recommendedName>
</protein>
<dbReference type="GO" id="GO:0005634">
    <property type="term" value="C:nucleus"/>
    <property type="evidence" value="ECO:0007669"/>
    <property type="project" value="TreeGrafter"/>
</dbReference>
<dbReference type="PANTHER" id="PTHR47961">
    <property type="entry name" value="DNA POLYMERASE THETA, PUTATIVE (AFU_ORTHOLOGUE AFUA_1G05260)-RELATED"/>
    <property type="match status" value="1"/>
</dbReference>
<dbReference type="InterPro" id="IPR057842">
    <property type="entry name" value="WH_MER3"/>
</dbReference>
<keyword evidence="4" id="KW-0378">Hydrolase</keyword>
<dbReference type="GO" id="GO:0004386">
    <property type="term" value="F:helicase activity"/>
    <property type="evidence" value="ECO:0007669"/>
    <property type="project" value="UniProtKB-KW"/>
</dbReference>
<feature type="region of interest" description="Disordered" evidence="8">
    <location>
        <begin position="52"/>
        <end position="71"/>
    </location>
</feature>
<dbReference type="InterPro" id="IPR001650">
    <property type="entry name" value="Helicase_C-like"/>
</dbReference>
<feature type="compositionally biased region" description="Basic and acidic residues" evidence="8">
    <location>
        <begin position="223"/>
        <end position="238"/>
    </location>
</feature>
<gene>
    <name evidence="11" type="ORF">PGO_052500</name>
</gene>
<dbReference type="InterPro" id="IPR048863">
    <property type="entry name" value="BRR2_plug"/>
</dbReference>
<accession>A0A1Y1JC79</accession>
<keyword evidence="6" id="KW-0067">ATP-binding</keyword>
<dbReference type="InterPro" id="IPR014756">
    <property type="entry name" value="Ig_E-set"/>
</dbReference>
<keyword evidence="12" id="KW-1185">Reference proteome</keyword>
<dbReference type="InterPro" id="IPR035892">
    <property type="entry name" value="C2_domain_sf"/>
</dbReference>
<feature type="compositionally biased region" description="Acidic residues" evidence="8">
    <location>
        <begin position="524"/>
        <end position="574"/>
    </location>
</feature>
<dbReference type="GO" id="GO:0005524">
    <property type="term" value="F:ATP binding"/>
    <property type="evidence" value="ECO:0007669"/>
    <property type="project" value="UniProtKB-KW"/>
</dbReference>
<feature type="domain" description="Helicase C-terminal" evidence="10">
    <location>
        <begin position="970"/>
        <end position="1204"/>
    </location>
</feature>
<dbReference type="InterPro" id="IPR003593">
    <property type="entry name" value="AAA+_ATPase"/>
</dbReference>
<dbReference type="SMART" id="SM00973">
    <property type="entry name" value="Sec63"/>
    <property type="match status" value="2"/>
</dbReference>
<dbReference type="FunFam" id="1.10.10.10:FF:000012">
    <property type="entry name" value="U5 small nuclear ribonucleoprotein helicase"/>
    <property type="match status" value="1"/>
</dbReference>
<comment type="similarity">
    <text evidence="1">Belongs to the helicase family. SKI2 subfamily.</text>
</comment>
<feature type="compositionally biased region" description="Low complexity" evidence="8">
    <location>
        <begin position="913"/>
        <end position="924"/>
    </location>
</feature>
<dbReference type="Gene3D" id="1.10.150.20">
    <property type="entry name" value="5' to 3' exonuclease, C-terminal subdomain"/>
    <property type="match status" value="2"/>
</dbReference>
<dbReference type="SMART" id="SM00487">
    <property type="entry name" value="DEXDc"/>
    <property type="match status" value="1"/>
</dbReference>
<dbReference type="InterPro" id="IPR004179">
    <property type="entry name" value="Sec63-dom"/>
</dbReference>
<dbReference type="Gene3D" id="1.10.10.10">
    <property type="entry name" value="Winged helix-like DNA-binding domain superfamily/Winged helix DNA-binding domain"/>
    <property type="match status" value="2"/>
</dbReference>
<dbReference type="GO" id="GO:0016787">
    <property type="term" value="F:hydrolase activity"/>
    <property type="evidence" value="ECO:0007669"/>
    <property type="project" value="UniProtKB-KW"/>
</dbReference>
<comment type="caution">
    <text evidence="11">The sequence shown here is derived from an EMBL/GenBank/DDBJ whole genome shotgun (WGS) entry which is preliminary data.</text>
</comment>
<dbReference type="InterPro" id="IPR036388">
    <property type="entry name" value="WH-like_DNA-bd_sf"/>
</dbReference>
<feature type="region of interest" description="Disordered" evidence="8">
    <location>
        <begin position="223"/>
        <end position="326"/>
    </location>
</feature>
<keyword evidence="5 11" id="KW-0347">Helicase</keyword>